<comment type="caution">
    <text evidence="1">The sequence shown here is derived from an EMBL/GenBank/DDBJ whole genome shotgun (WGS) entry which is preliminary data.</text>
</comment>
<reference evidence="1" key="1">
    <citation type="journal article" date="2014" name="Front. Microbiol.">
        <title>High frequency of phylogenetically diverse reductive dehalogenase-homologous genes in deep subseafloor sedimentary metagenomes.</title>
        <authorList>
            <person name="Kawai M."/>
            <person name="Futagami T."/>
            <person name="Toyoda A."/>
            <person name="Takaki Y."/>
            <person name="Nishi S."/>
            <person name="Hori S."/>
            <person name="Arai W."/>
            <person name="Tsubouchi T."/>
            <person name="Morono Y."/>
            <person name="Uchiyama I."/>
            <person name="Ito T."/>
            <person name="Fujiyama A."/>
            <person name="Inagaki F."/>
            <person name="Takami H."/>
        </authorList>
    </citation>
    <scope>NUCLEOTIDE SEQUENCE</scope>
    <source>
        <strain evidence="1">Expedition CK06-06</strain>
    </source>
</reference>
<dbReference type="AlphaFoldDB" id="X0VDD8"/>
<feature type="non-terminal residue" evidence="1">
    <location>
        <position position="1"/>
    </location>
</feature>
<dbReference type="Gene3D" id="2.40.10.410">
    <property type="entry name" value="FlgT, C-terminal domain"/>
    <property type="match status" value="1"/>
</dbReference>
<name>X0VDD8_9ZZZZ</name>
<sequence>QSFSRKVEIEELDYELMQSEGKLILPDLHETLSDLIKEMGETICWAIEDQPWNGFIIAVDEDKIILSSGSRAGLEPGDEFEVFDTSRILEGRNGQRFFYHGPKIGEIRIVEVEPDQAKAVIISDKGIKTGSSVRVK</sequence>
<dbReference type="EMBL" id="BARS01029851">
    <property type="protein sequence ID" value="GAG09282.1"/>
    <property type="molecule type" value="Genomic_DNA"/>
</dbReference>
<evidence type="ECO:0000313" key="1">
    <source>
        <dbReference type="EMBL" id="GAG09282.1"/>
    </source>
</evidence>
<protein>
    <submittedName>
        <fullName evidence="1">Uncharacterized protein</fullName>
    </submittedName>
</protein>
<proteinExistence type="predicted"/>
<dbReference type="InterPro" id="IPR038165">
    <property type="entry name" value="FlgT_C_sf"/>
</dbReference>
<gene>
    <name evidence="1" type="ORF">S01H1_46605</name>
</gene>
<organism evidence="1">
    <name type="scientific">marine sediment metagenome</name>
    <dbReference type="NCBI Taxonomy" id="412755"/>
    <lineage>
        <taxon>unclassified sequences</taxon>
        <taxon>metagenomes</taxon>
        <taxon>ecological metagenomes</taxon>
    </lineage>
</organism>
<accession>X0VDD8</accession>